<feature type="non-terminal residue" evidence="1">
    <location>
        <position position="1"/>
    </location>
</feature>
<reference evidence="1" key="1">
    <citation type="journal article" date="2014" name="Front. Microbiol.">
        <title>High frequency of phylogenetically diverse reductive dehalogenase-homologous genes in deep subseafloor sedimentary metagenomes.</title>
        <authorList>
            <person name="Kawai M."/>
            <person name="Futagami T."/>
            <person name="Toyoda A."/>
            <person name="Takaki Y."/>
            <person name="Nishi S."/>
            <person name="Hori S."/>
            <person name="Arai W."/>
            <person name="Tsubouchi T."/>
            <person name="Morono Y."/>
            <person name="Uchiyama I."/>
            <person name="Ito T."/>
            <person name="Fujiyama A."/>
            <person name="Inagaki F."/>
            <person name="Takami H."/>
        </authorList>
    </citation>
    <scope>NUCLEOTIDE SEQUENCE</scope>
    <source>
        <strain evidence="1">Expedition CK06-06</strain>
    </source>
</reference>
<name>X0W2Y7_9ZZZZ</name>
<sequence>TTLAEGLETILSRHIDRTADTKQRTDFPAILATDKWAREEARGLFL</sequence>
<proteinExistence type="predicted"/>
<protein>
    <submittedName>
        <fullName evidence="1">Uncharacterized protein</fullName>
    </submittedName>
</protein>
<dbReference type="EMBL" id="BARS01039960">
    <property type="protein sequence ID" value="GAG24925.1"/>
    <property type="molecule type" value="Genomic_DNA"/>
</dbReference>
<evidence type="ECO:0000313" key="1">
    <source>
        <dbReference type="EMBL" id="GAG24925.1"/>
    </source>
</evidence>
<gene>
    <name evidence="1" type="ORF">S01H1_60979</name>
</gene>
<dbReference type="AlphaFoldDB" id="X0W2Y7"/>
<accession>X0W2Y7</accession>
<comment type="caution">
    <text evidence="1">The sequence shown here is derived from an EMBL/GenBank/DDBJ whole genome shotgun (WGS) entry which is preliminary data.</text>
</comment>
<organism evidence="1">
    <name type="scientific">marine sediment metagenome</name>
    <dbReference type="NCBI Taxonomy" id="412755"/>
    <lineage>
        <taxon>unclassified sequences</taxon>
        <taxon>metagenomes</taxon>
        <taxon>ecological metagenomes</taxon>
    </lineage>
</organism>